<dbReference type="SMART" id="SM00116">
    <property type="entry name" value="CBS"/>
    <property type="match status" value="1"/>
</dbReference>
<dbReference type="Pfam" id="PF00571">
    <property type="entry name" value="CBS"/>
    <property type="match status" value="1"/>
</dbReference>
<reference evidence="4" key="1">
    <citation type="submission" date="2018-05" db="EMBL/GenBank/DDBJ databases">
        <authorList>
            <person name="Feng T."/>
        </authorList>
    </citation>
    <scope>NUCLEOTIDE SEQUENCE [LARGE SCALE GENOMIC DNA]</scope>
    <source>
        <strain evidence="4">S27</strain>
    </source>
</reference>
<evidence type="ECO:0000313" key="3">
    <source>
        <dbReference type="EMBL" id="RDJ97715.1"/>
    </source>
</evidence>
<gene>
    <name evidence="3" type="ORF">DLM46_36305</name>
</gene>
<comment type="caution">
    <text evidence="3">The sequence shown here is derived from an EMBL/GenBank/DDBJ whole genome shotgun (WGS) entry which is preliminary data.</text>
</comment>
<evidence type="ECO:0000313" key="4">
    <source>
        <dbReference type="Proteomes" id="UP000254875"/>
    </source>
</evidence>
<dbReference type="InterPro" id="IPR000644">
    <property type="entry name" value="CBS_dom"/>
</dbReference>
<dbReference type="RefSeq" id="WP_115109341.1">
    <property type="nucleotide sequence ID" value="NZ_QHKS01000047.1"/>
</dbReference>
<evidence type="ECO:0000259" key="2">
    <source>
        <dbReference type="PROSITE" id="PS51371"/>
    </source>
</evidence>
<dbReference type="PROSITE" id="PS51371">
    <property type="entry name" value="CBS"/>
    <property type="match status" value="1"/>
</dbReference>
<protein>
    <submittedName>
        <fullName evidence="3">Chloride channel protein</fullName>
    </submittedName>
</protein>
<dbReference type="OrthoDB" id="9767361at2"/>
<dbReference type="AlphaFoldDB" id="A0A370MWH6"/>
<accession>A0A370MWH6</accession>
<organism evidence="3 4">
    <name type="scientific">Paraburkholderia lacunae</name>
    <dbReference type="NCBI Taxonomy" id="2211104"/>
    <lineage>
        <taxon>Bacteria</taxon>
        <taxon>Pseudomonadati</taxon>
        <taxon>Pseudomonadota</taxon>
        <taxon>Betaproteobacteria</taxon>
        <taxon>Burkholderiales</taxon>
        <taxon>Burkholderiaceae</taxon>
        <taxon>Paraburkholderia</taxon>
    </lineage>
</organism>
<name>A0A370MWH6_9BURK</name>
<keyword evidence="1" id="KW-0129">CBS domain</keyword>
<evidence type="ECO:0000256" key="1">
    <source>
        <dbReference type="PROSITE-ProRule" id="PRU00703"/>
    </source>
</evidence>
<feature type="non-terminal residue" evidence="3">
    <location>
        <position position="1"/>
    </location>
</feature>
<sequence length="121" mass="13581">AYPVVRQGVLAGVVDRAVLEKMRDDAPNGTLDSRLYDMLQHRAPTFALPGETCRLVATQLAVHGLERLPVVANSNTLQLVGIVSRSDLIKPSLAHFDEEHKKERFRRLRLQPAKRHFPPVP</sequence>
<dbReference type="Proteomes" id="UP000254875">
    <property type="component" value="Unassembled WGS sequence"/>
</dbReference>
<dbReference type="InterPro" id="IPR046342">
    <property type="entry name" value="CBS_dom_sf"/>
</dbReference>
<dbReference type="Gene3D" id="3.10.580.10">
    <property type="entry name" value="CBS-domain"/>
    <property type="match status" value="1"/>
</dbReference>
<dbReference type="EMBL" id="QHKS01000047">
    <property type="protein sequence ID" value="RDJ97715.1"/>
    <property type="molecule type" value="Genomic_DNA"/>
</dbReference>
<dbReference type="SUPFAM" id="SSF54631">
    <property type="entry name" value="CBS-domain pair"/>
    <property type="match status" value="1"/>
</dbReference>
<proteinExistence type="predicted"/>
<keyword evidence="4" id="KW-1185">Reference proteome</keyword>
<feature type="domain" description="CBS" evidence="2">
    <location>
        <begin position="38"/>
        <end position="103"/>
    </location>
</feature>